<reference evidence="1" key="2">
    <citation type="submission" date="2020-06" db="EMBL/GenBank/DDBJ databases">
        <title>Helianthus annuus Genome sequencing and assembly Release 2.</title>
        <authorList>
            <person name="Gouzy J."/>
            <person name="Langlade N."/>
            <person name="Munos S."/>
        </authorList>
    </citation>
    <scope>NUCLEOTIDE SEQUENCE</scope>
    <source>
        <tissue evidence="1">Leaves</tissue>
    </source>
</reference>
<dbReference type="Proteomes" id="UP000215914">
    <property type="component" value="Unassembled WGS sequence"/>
</dbReference>
<sequence>MLQSLSLYIQCPVSCECFFPIQYLIMSDSTGKFRLVLRESEIFTGFDNPTLSFNVLS</sequence>
<keyword evidence="2" id="KW-1185">Reference proteome</keyword>
<evidence type="ECO:0000313" key="1">
    <source>
        <dbReference type="EMBL" id="KAF5806727.1"/>
    </source>
</evidence>
<proteinExistence type="predicted"/>
<name>A0A9K3J1Q7_HELAN</name>
<comment type="caution">
    <text evidence="1">The sequence shown here is derived from an EMBL/GenBank/DDBJ whole genome shotgun (WGS) entry which is preliminary data.</text>
</comment>
<gene>
    <name evidence="1" type="ORF">HanXRQr2_Chr05g0224991</name>
</gene>
<accession>A0A9K3J1Q7</accession>
<evidence type="ECO:0000313" key="2">
    <source>
        <dbReference type="Proteomes" id="UP000215914"/>
    </source>
</evidence>
<dbReference type="EMBL" id="MNCJ02000320">
    <property type="protein sequence ID" value="KAF5806727.1"/>
    <property type="molecule type" value="Genomic_DNA"/>
</dbReference>
<protein>
    <submittedName>
        <fullName evidence="1">Uncharacterized protein</fullName>
    </submittedName>
</protein>
<dbReference type="Gramene" id="mRNA:HanXRQr2_Chr05g0224991">
    <property type="protein sequence ID" value="mRNA:HanXRQr2_Chr05g0224991"/>
    <property type="gene ID" value="HanXRQr2_Chr05g0224991"/>
</dbReference>
<reference evidence="1" key="1">
    <citation type="journal article" date="2017" name="Nature">
        <title>The sunflower genome provides insights into oil metabolism, flowering and Asterid evolution.</title>
        <authorList>
            <person name="Badouin H."/>
            <person name="Gouzy J."/>
            <person name="Grassa C.J."/>
            <person name="Murat F."/>
            <person name="Staton S.E."/>
            <person name="Cottret L."/>
            <person name="Lelandais-Briere C."/>
            <person name="Owens G.L."/>
            <person name="Carrere S."/>
            <person name="Mayjonade B."/>
            <person name="Legrand L."/>
            <person name="Gill N."/>
            <person name="Kane N.C."/>
            <person name="Bowers J.E."/>
            <person name="Hubner S."/>
            <person name="Bellec A."/>
            <person name="Berard A."/>
            <person name="Berges H."/>
            <person name="Blanchet N."/>
            <person name="Boniface M.C."/>
            <person name="Brunel D."/>
            <person name="Catrice O."/>
            <person name="Chaidir N."/>
            <person name="Claudel C."/>
            <person name="Donnadieu C."/>
            <person name="Faraut T."/>
            <person name="Fievet G."/>
            <person name="Helmstetter N."/>
            <person name="King M."/>
            <person name="Knapp S.J."/>
            <person name="Lai Z."/>
            <person name="Le Paslier M.C."/>
            <person name="Lippi Y."/>
            <person name="Lorenzon L."/>
            <person name="Mandel J.R."/>
            <person name="Marage G."/>
            <person name="Marchand G."/>
            <person name="Marquand E."/>
            <person name="Bret-Mestries E."/>
            <person name="Morien E."/>
            <person name="Nambeesan S."/>
            <person name="Nguyen T."/>
            <person name="Pegot-Espagnet P."/>
            <person name="Pouilly N."/>
            <person name="Raftis F."/>
            <person name="Sallet E."/>
            <person name="Schiex T."/>
            <person name="Thomas J."/>
            <person name="Vandecasteele C."/>
            <person name="Vares D."/>
            <person name="Vear F."/>
            <person name="Vautrin S."/>
            <person name="Crespi M."/>
            <person name="Mangin B."/>
            <person name="Burke J.M."/>
            <person name="Salse J."/>
            <person name="Munos S."/>
            <person name="Vincourt P."/>
            <person name="Rieseberg L.H."/>
            <person name="Langlade N.B."/>
        </authorList>
    </citation>
    <scope>NUCLEOTIDE SEQUENCE</scope>
    <source>
        <tissue evidence="1">Leaves</tissue>
    </source>
</reference>
<organism evidence="1 2">
    <name type="scientific">Helianthus annuus</name>
    <name type="common">Common sunflower</name>
    <dbReference type="NCBI Taxonomy" id="4232"/>
    <lineage>
        <taxon>Eukaryota</taxon>
        <taxon>Viridiplantae</taxon>
        <taxon>Streptophyta</taxon>
        <taxon>Embryophyta</taxon>
        <taxon>Tracheophyta</taxon>
        <taxon>Spermatophyta</taxon>
        <taxon>Magnoliopsida</taxon>
        <taxon>eudicotyledons</taxon>
        <taxon>Gunneridae</taxon>
        <taxon>Pentapetalae</taxon>
        <taxon>asterids</taxon>
        <taxon>campanulids</taxon>
        <taxon>Asterales</taxon>
        <taxon>Asteraceae</taxon>
        <taxon>Asteroideae</taxon>
        <taxon>Heliantheae alliance</taxon>
        <taxon>Heliantheae</taxon>
        <taxon>Helianthus</taxon>
    </lineage>
</organism>
<dbReference type="AlphaFoldDB" id="A0A9K3J1Q7"/>